<evidence type="ECO:0000313" key="2">
    <source>
        <dbReference type="EMBL" id="TLH64714.1"/>
    </source>
</evidence>
<dbReference type="InterPro" id="IPR010310">
    <property type="entry name" value="T7SS_ESAT-6-like"/>
</dbReference>
<evidence type="ECO:0000313" key="3">
    <source>
        <dbReference type="Proteomes" id="UP000309984"/>
    </source>
</evidence>
<protein>
    <recommendedName>
        <fullName evidence="1">ESAT-6-like protein</fullName>
    </recommendedName>
</protein>
<evidence type="ECO:0000256" key="1">
    <source>
        <dbReference type="RuleBase" id="RU362001"/>
    </source>
</evidence>
<dbReference type="Proteomes" id="UP000309984">
    <property type="component" value="Unassembled WGS sequence"/>
</dbReference>
<dbReference type="Gene3D" id="1.10.287.1060">
    <property type="entry name" value="ESAT-6-like"/>
    <property type="match status" value="1"/>
</dbReference>
<dbReference type="InterPro" id="IPR036689">
    <property type="entry name" value="ESAT-6-like_sf"/>
</dbReference>
<dbReference type="NCBIfam" id="TIGR03930">
    <property type="entry name" value="WXG100_ESAT6"/>
    <property type="match status" value="1"/>
</dbReference>
<accession>A0AA94R969</accession>
<comment type="similarity">
    <text evidence="1">Belongs to the WXG100 family.</text>
</comment>
<comment type="caution">
    <text evidence="2">The sequence shown here is derived from an EMBL/GenBank/DDBJ whole genome shotgun (WGS) entry which is preliminary data.</text>
</comment>
<gene>
    <name evidence="2" type="ORF">C1S79_19000</name>
</gene>
<keyword evidence="3" id="KW-1185">Reference proteome</keyword>
<dbReference type="Pfam" id="PF06013">
    <property type="entry name" value="WXG100"/>
    <property type="match status" value="1"/>
</dbReference>
<dbReference type="EMBL" id="POTM01000047">
    <property type="protein sequence ID" value="TLH64714.1"/>
    <property type="molecule type" value="Genomic_DNA"/>
</dbReference>
<proteinExistence type="inferred from homology"/>
<dbReference type="SUPFAM" id="SSF140453">
    <property type="entry name" value="EsxAB dimer-like"/>
    <property type="match status" value="1"/>
</dbReference>
<dbReference type="AlphaFoldDB" id="A0AA94R969"/>
<reference evidence="2 3" key="1">
    <citation type="submission" date="2018-01" db="EMBL/GenBank/DDBJ databases">
        <title>Comparative genomics of Mycobacterium mucogenicum and Mycobacterium neoaurum clade members emphasizing tRNA and non-coding RNA.</title>
        <authorList>
            <person name="Behra P.R.K."/>
            <person name="Pettersson B.M.F."/>
            <person name="Das S."/>
            <person name="Dasgupta S."/>
            <person name="Kirsebom L.A."/>
        </authorList>
    </citation>
    <scope>NUCLEOTIDE SEQUENCE [LARGE SCALE GENOMIC DNA]</scope>
    <source>
        <strain evidence="2 3">DSM 45104</strain>
    </source>
</reference>
<organism evidence="2 3">
    <name type="scientific">Mycolicibacterium phocaicum</name>
    <dbReference type="NCBI Taxonomy" id="319706"/>
    <lineage>
        <taxon>Bacteria</taxon>
        <taxon>Bacillati</taxon>
        <taxon>Actinomycetota</taxon>
        <taxon>Actinomycetes</taxon>
        <taxon>Mycobacteriales</taxon>
        <taxon>Mycobacteriaceae</taxon>
        <taxon>Mycolicibacterium</taxon>
    </lineage>
</organism>
<name>A0AA94R969_9MYCO</name>
<sequence>MSVLVVDFAAMEGAITHLEQFGKSVQEVLEDVDQAMAVLHATWHGEASDAQAQFQQQWEDGARLMNEQLTKLKDVLAGAKKNYTDAASRNGEMWD</sequence>